<keyword evidence="2" id="KW-1185">Reference proteome</keyword>
<dbReference type="Proteomes" id="UP000004110">
    <property type="component" value="Unassembled WGS sequence"/>
</dbReference>
<accession>A0ABC9NGF2</accession>
<dbReference type="AlphaFoldDB" id="A0ABC9NGF2"/>
<evidence type="ECO:0000313" key="2">
    <source>
        <dbReference type="Proteomes" id="UP000004110"/>
    </source>
</evidence>
<organism evidence="1 2">
    <name type="scientific">Bacteroides uniformis (strain ATCC 8492 / DSM 6597 / CCUG 4942 / CIP 103695 / JCM 5828 / KCTC 5204 / NCTC 13054 / VPI 0061)</name>
    <dbReference type="NCBI Taxonomy" id="411479"/>
    <lineage>
        <taxon>Bacteria</taxon>
        <taxon>Pseudomonadati</taxon>
        <taxon>Bacteroidota</taxon>
        <taxon>Bacteroidia</taxon>
        <taxon>Bacteroidales</taxon>
        <taxon>Bacteroidaceae</taxon>
        <taxon>Bacteroides</taxon>
    </lineage>
</organism>
<comment type="caution">
    <text evidence="1">The sequence shown here is derived from an EMBL/GenBank/DDBJ whole genome shotgun (WGS) entry which is preliminary data.</text>
</comment>
<proteinExistence type="predicted"/>
<reference evidence="1" key="1">
    <citation type="submission" date="2007-06" db="EMBL/GenBank/DDBJ databases">
        <authorList>
            <person name="Fulton L."/>
            <person name="Clifton S."/>
            <person name="Fulton B."/>
            <person name="Xu J."/>
            <person name="Minx P."/>
            <person name="Pepin K.H."/>
            <person name="Johnson M."/>
            <person name="Thiruvilangam P."/>
            <person name="Bhonagiri V."/>
            <person name="Nash W.E."/>
            <person name="Mardis E.R."/>
            <person name="Wilson R.K."/>
        </authorList>
    </citation>
    <scope>NUCLEOTIDE SEQUENCE [LARGE SCALE GENOMIC DNA]</scope>
    <source>
        <strain evidence="1">ATCC 8492</strain>
    </source>
</reference>
<evidence type="ECO:0000313" key="1">
    <source>
        <dbReference type="EMBL" id="EDO55831.1"/>
    </source>
</evidence>
<dbReference type="EMBL" id="AAYH02000034">
    <property type="protein sequence ID" value="EDO55831.1"/>
    <property type="molecule type" value="Genomic_DNA"/>
</dbReference>
<name>A0ABC9NGF2_BACUC</name>
<sequence>MFIVFLMIKLYTSHFPKQEAAGGPFCLSAKVNHRNHTDKNNRRTVRNSR</sequence>
<gene>
    <name evidence="1" type="ORF">BACUNI_00497</name>
</gene>
<protein>
    <submittedName>
        <fullName evidence="1">Uncharacterized protein</fullName>
    </submittedName>
</protein>
<reference evidence="1" key="2">
    <citation type="submission" date="2013-11" db="EMBL/GenBank/DDBJ databases">
        <title>Draft genome sequence of Bacteroides uniformis (ATCC 8492).</title>
        <authorList>
            <person name="Sudarsanam P."/>
            <person name="Ley R."/>
            <person name="Guruge J."/>
            <person name="Turnbaugh P.J."/>
            <person name="Mahowald M."/>
            <person name="Liep D."/>
            <person name="Gordon J."/>
        </authorList>
    </citation>
    <scope>NUCLEOTIDE SEQUENCE</scope>
    <source>
        <strain evidence="1">ATCC 8492</strain>
    </source>
</reference>